<evidence type="ECO:0000313" key="5">
    <source>
        <dbReference type="EMBL" id="TQB67448.1"/>
    </source>
</evidence>
<dbReference type="InterPro" id="IPR029063">
    <property type="entry name" value="SAM-dependent_MTases_sf"/>
</dbReference>
<comment type="similarity">
    <text evidence="4">Belongs to the class I-like SAM-binding methyltransferase superfamily.</text>
</comment>
<comment type="pathway">
    <text evidence="1">Secondary metabolite biosynthesis.</text>
</comment>
<dbReference type="PANTHER" id="PTHR35897">
    <property type="entry name" value="METHYLTRANSFERASE AUSD"/>
    <property type="match status" value="1"/>
</dbReference>
<dbReference type="PANTHER" id="PTHR35897:SF1">
    <property type="entry name" value="METHYLTRANSFERASE AUSD"/>
    <property type="match status" value="1"/>
</dbReference>
<evidence type="ECO:0000256" key="1">
    <source>
        <dbReference type="ARBA" id="ARBA00005179"/>
    </source>
</evidence>
<keyword evidence="3" id="KW-0949">S-adenosyl-L-methionine</keyword>
<dbReference type="AlphaFoldDB" id="A0A507QG07"/>
<sequence>MPFYPRVLEKLLSDPEAGFLDAGCCFGQEIRFLASQVIPESQLFGCDLEQIFIDLGYRLFRDKDKLQATFAIGDLTAEESTLEAGQLTQKLFGKLDVVFASSLFHMWDYDTQFRAALRLAKLCRGKPGVMITGRQMGSLVPGHYEMKGMKDGAFQYRHDAKTMEKFWREVGEATKTTWKVEAGLYHGEEVEQTRNTPWWDEKIQMIWWCATHL</sequence>
<dbReference type="STRING" id="5098.A0A507QG07"/>
<evidence type="ECO:0000313" key="6">
    <source>
        <dbReference type="Proteomes" id="UP000319663"/>
    </source>
</evidence>
<dbReference type="OrthoDB" id="2094832at2759"/>
<reference evidence="5 6" key="1">
    <citation type="submission" date="2019-06" db="EMBL/GenBank/DDBJ databases">
        <title>Wine fermentation using esterase from Monascus purpureus.</title>
        <authorList>
            <person name="Geng C."/>
            <person name="Zhang Y."/>
        </authorList>
    </citation>
    <scope>NUCLEOTIDE SEQUENCE [LARGE SCALE GENOMIC DNA]</scope>
    <source>
        <strain evidence="5">HQ1</strain>
    </source>
</reference>
<dbReference type="InterPro" id="IPR051654">
    <property type="entry name" value="Meroterpenoid_MTases"/>
</dbReference>
<dbReference type="Gene3D" id="3.40.50.150">
    <property type="entry name" value="Vaccinia Virus protein VP39"/>
    <property type="match status" value="1"/>
</dbReference>
<keyword evidence="2" id="KW-0808">Transferase</keyword>
<name>A0A507QG07_MONPU</name>
<gene>
    <name evidence="5" type="ORF">MPDQ_005757</name>
</gene>
<dbReference type="EMBL" id="VIFY01000420">
    <property type="protein sequence ID" value="TQB67448.1"/>
    <property type="molecule type" value="Genomic_DNA"/>
</dbReference>
<keyword evidence="6" id="KW-1185">Reference proteome</keyword>
<evidence type="ECO:0000256" key="2">
    <source>
        <dbReference type="ARBA" id="ARBA00022679"/>
    </source>
</evidence>
<organism evidence="5 6">
    <name type="scientific">Monascus purpureus</name>
    <name type="common">Red mold</name>
    <name type="synonym">Monascus anka</name>
    <dbReference type="NCBI Taxonomy" id="5098"/>
    <lineage>
        <taxon>Eukaryota</taxon>
        <taxon>Fungi</taxon>
        <taxon>Dikarya</taxon>
        <taxon>Ascomycota</taxon>
        <taxon>Pezizomycotina</taxon>
        <taxon>Eurotiomycetes</taxon>
        <taxon>Eurotiomycetidae</taxon>
        <taxon>Eurotiales</taxon>
        <taxon>Aspergillaceae</taxon>
        <taxon>Monascus</taxon>
    </lineage>
</organism>
<evidence type="ECO:0008006" key="7">
    <source>
        <dbReference type="Google" id="ProtNLM"/>
    </source>
</evidence>
<proteinExistence type="inferred from homology"/>
<comment type="caution">
    <text evidence="5">The sequence shown here is derived from an EMBL/GenBank/DDBJ whole genome shotgun (WGS) entry which is preliminary data.</text>
</comment>
<dbReference type="GO" id="GO:0016740">
    <property type="term" value="F:transferase activity"/>
    <property type="evidence" value="ECO:0007669"/>
    <property type="project" value="UniProtKB-KW"/>
</dbReference>
<evidence type="ECO:0000256" key="4">
    <source>
        <dbReference type="ARBA" id="ARBA00038314"/>
    </source>
</evidence>
<protein>
    <recommendedName>
        <fullName evidence="7">Methyltransferase domain-containing protein</fullName>
    </recommendedName>
</protein>
<accession>A0A507QG07</accession>
<evidence type="ECO:0000256" key="3">
    <source>
        <dbReference type="ARBA" id="ARBA00022691"/>
    </source>
</evidence>
<dbReference type="SUPFAM" id="SSF53335">
    <property type="entry name" value="S-adenosyl-L-methionine-dependent methyltransferases"/>
    <property type="match status" value="1"/>
</dbReference>
<dbReference type="Proteomes" id="UP000319663">
    <property type="component" value="Unassembled WGS sequence"/>
</dbReference>